<name>A0A9P0HRJ1_NEZVI</name>
<keyword evidence="2" id="KW-1185">Reference proteome</keyword>
<dbReference type="Proteomes" id="UP001152798">
    <property type="component" value="Chromosome 7"/>
</dbReference>
<reference evidence="1" key="1">
    <citation type="submission" date="2022-01" db="EMBL/GenBank/DDBJ databases">
        <authorList>
            <person name="King R."/>
        </authorList>
    </citation>
    <scope>NUCLEOTIDE SEQUENCE</scope>
</reference>
<evidence type="ECO:0000313" key="2">
    <source>
        <dbReference type="Proteomes" id="UP001152798"/>
    </source>
</evidence>
<accession>A0A9P0HRJ1</accession>
<dbReference type="EMBL" id="OV725083">
    <property type="protein sequence ID" value="CAH1407686.1"/>
    <property type="molecule type" value="Genomic_DNA"/>
</dbReference>
<dbReference type="AlphaFoldDB" id="A0A9P0HRJ1"/>
<gene>
    <name evidence="1" type="ORF">NEZAVI_LOCUS15352</name>
</gene>
<evidence type="ECO:0000313" key="1">
    <source>
        <dbReference type="EMBL" id="CAH1407686.1"/>
    </source>
</evidence>
<organism evidence="1 2">
    <name type="scientific">Nezara viridula</name>
    <name type="common">Southern green stink bug</name>
    <name type="synonym">Cimex viridulus</name>
    <dbReference type="NCBI Taxonomy" id="85310"/>
    <lineage>
        <taxon>Eukaryota</taxon>
        <taxon>Metazoa</taxon>
        <taxon>Ecdysozoa</taxon>
        <taxon>Arthropoda</taxon>
        <taxon>Hexapoda</taxon>
        <taxon>Insecta</taxon>
        <taxon>Pterygota</taxon>
        <taxon>Neoptera</taxon>
        <taxon>Paraneoptera</taxon>
        <taxon>Hemiptera</taxon>
        <taxon>Heteroptera</taxon>
        <taxon>Panheteroptera</taxon>
        <taxon>Pentatomomorpha</taxon>
        <taxon>Pentatomoidea</taxon>
        <taxon>Pentatomidae</taxon>
        <taxon>Pentatominae</taxon>
        <taxon>Nezara</taxon>
    </lineage>
</organism>
<sequence>MIRPYLITTNDRINKSPLPPRAAIREEVARQYWDKAGGSHLLLPRAIVLGSCLGRRYGSSLYLNILNEESF</sequence>
<proteinExistence type="predicted"/>
<protein>
    <submittedName>
        <fullName evidence="1">Uncharacterized protein</fullName>
    </submittedName>
</protein>